<proteinExistence type="predicted"/>
<dbReference type="Proteomes" id="UP001597459">
    <property type="component" value="Unassembled WGS sequence"/>
</dbReference>
<name>A0ABW5N2L0_9FLAO</name>
<sequence length="80" mass="9104">MKKVVFSGLLMAGVFSLCSFTSLTEENNALSIEEGVVSVEEEGTRYFTESNHTFPDKFVRSRKTWTNITDSSNERILNNY</sequence>
<gene>
    <name evidence="2" type="ORF">ACFSTE_01030</name>
</gene>
<protein>
    <submittedName>
        <fullName evidence="2">Uncharacterized protein</fullName>
    </submittedName>
</protein>
<dbReference type="RefSeq" id="WP_378258008.1">
    <property type="nucleotide sequence ID" value="NZ_JBHSJV010000001.1"/>
</dbReference>
<accession>A0ABW5N2L0</accession>
<evidence type="ECO:0000313" key="2">
    <source>
        <dbReference type="EMBL" id="MFD2589393.1"/>
    </source>
</evidence>
<reference evidence="3" key="1">
    <citation type="journal article" date="2019" name="Int. J. Syst. Evol. Microbiol.">
        <title>The Global Catalogue of Microorganisms (GCM) 10K type strain sequencing project: providing services to taxonomists for standard genome sequencing and annotation.</title>
        <authorList>
            <consortium name="The Broad Institute Genomics Platform"/>
            <consortium name="The Broad Institute Genome Sequencing Center for Infectious Disease"/>
            <person name="Wu L."/>
            <person name="Ma J."/>
        </authorList>
    </citation>
    <scope>NUCLEOTIDE SEQUENCE [LARGE SCALE GENOMIC DNA]</scope>
    <source>
        <strain evidence="3">KCTC 42423</strain>
    </source>
</reference>
<feature type="chain" id="PRO_5047030844" evidence="1">
    <location>
        <begin position="25"/>
        <end position="80"/>
    </location>
</feature>
<keyword evidence="1" id="KW-0732">Signal</keyword>
<keyword evidence="3" id="KW-1185">Reference proteome</keyword>
<dbReference type="EMBL" id="JBHULX010000001">
    <property type="protein sequence ID" value="MFD2589393.1"/>
    <property type="molecule type" value="Genomic_DNA"/>
</dbReference>
<evidence type="ECO:0000313" key="3">
    <source>
        <dbReference type="Proteomes" id="UP001597459"/>
    </source>
</evidence>
<comment type="caution">
    <text evidence="2">The sequence shown here is derived from an EMBL/GenBank/DDBJ whole genome shotgun (WGS) entry which is preliminary data.</text>
</comment>
<feature type="signal peptide" evidence="1">
    <location>
        <begin position="1"/>
        <end position="24"/>
    </location>
</feature>
<organism evidence="2 3">
    <name type="scientific">Aquimarina hainanensis</name>
    <dbReference type="NCBI Taxonomy" id="1578017"/>
    <lineage>
        <taxon>Bacteria</taxon>
        <taxon>Pseudomonadati</taxon>
        <taxon>Bacteroidota</taxon>
        <taxon>Flavobacteriia</taxon>
        <taxon>Flavobacteriales</taxon>
        <taxon>Flavobacteriaceae</taxon>
        <taxon>Aquimarina</taxon>
    </lineage>
</organism>
<evidence type="ECO:0000256" key="1">
    <source>
        <dbReference type="SAM" id="SignalP"/>
    </source>
</evidence>